<dbReference type="Gene3D" id="1.10.357.10">
    <property type="entry name" value="Tetracycline Repressor, domain 2"/>
    <property type="match status" value="1"/>
</dbReference>
<dbReference type="InterPro" id="IPR001647">
    <property type="entry name" value="HTH_TetR"/>
</dbReference>
<name>A0A1X7LWK6_9BACL</name>
<dbReference type="GO" id="GO:0003677">
    <property type="term" value="F:DNA binding"/>
    <property type="evidence" value="ECO:0007669"/>
    <property type="project" value="UniProtKB-UniRule"/>
</dbReference>
<feature type="domain" description="HTH tetR-type" evidence="3">
    <location>
        <begin position="8"/>
        <end position="68"/>
    </location>
</feature>
<sequence length="196" mass="22517">MTPLDKNSETKNMILATALDMVKKEGFESMTIRKIAARSNTNISLVNYYFGSKDQLISEVMKILLSGFHECFKVLEDAALPPKERLKSFLLQYASVIQEHPELLSRILTMGDRLFPSQYEYGSFMQASGFHLIHEVLREITHERQPEALMTMMMHIFGAVFMPILMKPILETGAGLHIAPLEQQIDILFERYFLND</sequence>
<dbReference type="OrthoDB" id="9789566at2"/>
<dbReference type="PANTHER" id="PTHR43479">
    <property type="entry name" value="ACREF/ENVCD OPERON REPRESSOR-RELATED"/>
    <property type="match status" value="1"/>
</dbReference>
<dbReference type="Pfam" id="PF00440">
    <property type="entry name" value="TetR_N"/>
    <property type="match status" value="1"/>
</dbReference>
<dbReference type="STRING" id="1852522.SAMN06295960_4494"/>
<gene>
    <name evidence="4" type="ORF">SAMN06295960_4494</name>
</gene>
<keyword evidence="5" id="KW-1185">Reference proteome</keyword>
<evidence type="ECO:0000259" key="3">
    <source>
        <dbReference type="PROSITE" id="PS50977"/>
    </source>
</evidence>
<protein>
    <submittedName>
        <fullName evidence="4">Transcriptional regulator, TetR family</fullName>
    </submittedName>
</protein>
<dbReference type="PROSITE" id="PS50977">
    <property type="entry name" value="HTH_TETR_2"/>
    <property type="match status" value="1"/>
</dbReference>
<dbReference type="RefSeq" id="WP_085498252.1">
    <property type="nucleotide sequence ID" value="NZ_FXAZ01000008.1"/>
</dbReference>
<feature type="DNA-binding region" description="H-T-H motif" evidence="2">
    <location>
        <begin position="31"/>
        <end position="50"/>
    </location>
</feature>
<accession>A0A1X7LWK6</accession>
<dbReference type="InterPro" id="IPR050624">
    <property type="entry name" value="HTH-type_Tx_Regulator"/>
</dbReference>
<proteinExistence type="predicted"/>
<dbReference type="Proteomes" id="UP000193834">
    <property type="component" value="Unassembled WGS sequence"/>
</dbReference>
<dbReference type="InterPro" id="IPR009057">
    <property type="entry name" value="Homeodomain-like_sf"/>
</dbReference>
<dbReference type="SUPFAM" id="SSF46689">
    <property type="entry name" value="Homeodomain-like"/>
    <property type="match status" value="1"/>
</dbReference>
<dbReference type="EMBL" id="FXAZ01000008">
    <property type="protein sequence ID" value="SMG57672.1"/>
    <property type="molecule type" value="Genomic_DNA"/>
</dbReference>
<organism evidence="4 5">
    <name type="scientific">Paenibacillus aquistagni</name>
    <dbReference type="NCBI Taxonomy" id="1852522"/>
    <lineage>
        <taxon>Bacteria</taxon>
        <taxon>Bacillati</taxon>
        <taxon>Bacillota</taxon>
        <taxon>Bacilli</taxon>
        <taxon>Bacillales</taxon>
        <taxon>Paenibacillaceae</taxon>
        <taxon>Paenibacillus</taxon>
    </lineage>
</organism>
<keyword evidence="1 2" id="KW-0238">DNA-binding</keyword>
<dbReference type="AlphaFoldDB" id="A0A1X7LWK6"/>
<evidence type="ECO:0000313" key="5">
    <source>
        <dbReference type="Proteomes" id="UP000193834"/>
    </source>
</evidence>
<evidence type="ECO:0000313" key="4">
    <source>
        <dbReference type="EMBL" id="SMG57672.1"/>
    </source>
</evidence>
<evidence type="ECO:0000256" key="1">
    <source>
        <dbReference type="ARBA" id="ARBA00023125"/>
    </source>
</evidence>
<dbReference type="PANTHER" id="PTHR43479:SF11">
    <property type="entry name" value="ACREF_ENVCD OPERON REPRESSOR-RELATED"/>
    <property type="match status" value="1"/>
</dbReference>
<reference evidence="4 5" key="1">
    <citation type="submission" date="2017-04" db="EMBL/GenBank/DDBJ databases">
        <authorList>
            <person name="Afonso C.L."/>
            <person name="Miller P.J."/>
            <person name="Scott M.A."/>
            <person name="Spackman E."/>
            <person name="Goraichik I."/>
            <person name="Dimitrov K.M."/>
            <person name="Suarez D.L."/>
            <person name="Swayne D.E."/>
        </authorList>
    </citation>
    <scope>NUCLEOTIDE SEQUENCE [LARGE SCALE GENOMIC DNA]</scope>
    <source>
        <strain evidence="4 5">11</strain>
    </source>
</reference>
<evidence type="ECO:0000256" key="2">
    <source>
        <dbReference type="PROSITE-ProRule" id="PRU00335"/>
    </source>
</evidence>